<evidence type="ECO:0000259" key="1">
    <source>
        <dbReference type="PROSITE" id="PS51085"/>
    </source>
</evidence>
<keyword evidence="3" id="KW-0489">Methyltransferase</keyword>
<dbReference type="InterPro" id="IPR017927">
    <property type="entry name" value="FAD-bd_FR_type"/>
</dbReference>
<dbReference type="PROSITE" id="PS51384">
    <property type="entry name" value="FAD_FR"/>
    <property type="match status" value="1"/>
</dbReference>
<dbReference type="Gene3D" id="3.40.50.80">
    <property type="entry name" value="Nucleotide-binding domain of ferredoxin-NADP reductase (FNR) module"/>
    <property type="match status" value="1"/>
</dbReference>
<dbReference type="AlphaFoldDB" id="A0A840ADU6"/>
<dbReference type="InterPro" id="IPR036010">
    <property type="entry name" value="2Fe-2S_ferredoxin-like_sf"/>
</dbReference>
<keyword evidence="4" id="KW-1185">Reference proteome</keyword>
<keyword evidence="3" id="KW-0560">Oxidoreductase</keyword>
<dbReference type="CDD" id="cd06185">
    <property type="entry name" value="PDR_like"/>
    <property type="match status" value="1"/>
</dbReference>
<comment type="caution">
    <text evidence="3">The sequence shown here is derived from an EMBL/GenBank/DDBJ whole genome shotgun (WGS) entry which is preliminary data.</text>
</comment>
<proteinExistence type="predicted"/>
<dbReference type="SUPFAM" id="SSF52343">
    <property type="entry name" value="Ferredoxin reductase-like, C-terminal NADP-linked domain"/>
    <property type="match status" value="1"/>
</dbReference>
<dbReference type="PANTHER" id="PTHR47354">
    <property type="entry name" value="NADH OXIDOREDUCTASE HCR"/>
    <property type="match status" value="1"/>
</dbReference>
<dbReference type="InterPro" id="IPR017938">
    <property type="entry name" value="Riboflavin_synthase-like_b-brl"/>
</dbReference>
<gene>
    <name evidence="3" type="ORF">GGQ83_003249</name>
</gene>
<evidence type="ECO:0000313" key="4">
    <source>
        <dbReference type="Proteomes" id="UP000553193"/>
    </source>
</evidence>
<dbReference type="Gene3D" id="3.10.20.30">
    <property type="match status" value="1"/>
</dbReference>
<dbReference type="PANTHER" id="PTHR47354:SF2">
    <property type="entry name" value="BLR2392 PROTEIN"/>
    <property type="match status" value="1"/>
</dbReference>
<dbReference type="GO" id="GO:0032259">
    <property type="term" value="P:methylation"/>
    <property type="evidence" value="ECO:0007669"/>
    <property type="project" value="UniProtKB-KW"/>
</dbReference>
<evidence type="ECO:0000259" key="2">
    <source>
        <dbReference type="PROSITE" id="PS51384"/>
    </source>
</evidence>
<protein>
    <submittedName>
        <fullName evidence="3">Vanillate O-demethylase ferredoxin subunit</fullName>
        <ecNumber evidence="3">1.14.13.82</ecNumber>
    </submittedName>
</protein>
<dbReference type="SUPFAM" id="SSF54292">
    <property type="entry name" value="2Fe-2S ferredoxin-like"/>
    <property type="match status" value="1"/>
</dbReference>
<dbReference type="InterPro" id="IPR039261">
    <property type="entry name" value="FNR_nucleotide-bd"/>
</dbReference>
<dbReference type="RefSeq" id="WP_184385874.1">
    <property type="nucleotide sequence ID" value="NZ_JACIDJ010000006.1"/>
</dbReference>
<dbReference type="Pfam" id="PF00970">
    <property type="entry name" value="FAD_binding_6"/>
    <property type="match status" value="1"/>
</dbReference>
<evidence type="ECO:0000313" key="3">
    <source>
        <dbReference type="EMBL" id="MBB3899789.1"/>
    </source>
</evidence>
<reference evidence="3 4" key="1">
    <citation type="submission" date="2020-08" db="EMBL/GenBank/DDBJ databases">
        <title>Genomic Encyclopedia of Type Strains, Phase IV (KMG-IV): sequencing the most valuable type-strain genomes for metagenomic binning, comparative biology and taxonomic classification.</title>
        <authorList>
            <person name="Goeker M."/>
        </authorList>
    </citation>
    <scope>NUCLEOTIDE SEQUENCE [LARGE SCALE GENOMIC DNA]</scope>
    <source>
        <strain evidence="3 4">DSM 19979</strain>
    </source>
</reference>
<dbReference type="GO" id="GO:0008168">
    <property type="term" value="F:methyltransferase activity"/>
    <property type="evidence" value="ECO:0007669"/>
    <property type="project" value="UniProtKB-KW"/>
</dbReference>
<dbReference type="InterPro" id="IPR012675">
    <property type="entry name" value="Beta-grasp_dom_sf"/>
</dbReference>
<dbReference type="Pfam" id="PF00111">
    <property type="entry name" value="Fer2"/>
    <property type="match status" value="1"/>
</dbReference>
<dbReference type="CDD" id="cd00207">
    <property type="entry name" value="fer2"/>
    <property type="match status" value="1"/>
</dbReference>
<dbReference type="InterPro" id="IPR006058">
    <property type="entry name" value="2Fe2S_fd_BS"/>
</dbReference>
<name>A0A840ADU6_9PROT</name>
<dbReference type="InterPro" id="IPR050415">
    <property type="entry name" value="MRET"/>
</dbReference>
<dbReference type="PROSITE" id="PS00197">
    <property type="entry name" value="2FE2S_FER_1"/>
    <property type="match status" value="1"/>
</dbReference>
<dbReference type="EC" id="1.14.13.82" evidence="3"/>
<dbReference type="PROSITE" id="PS51085">
    <property type="entry name" value="2FE2S_FER_2"/>
    <property type="match status" value="1"/>
</dbReference>
<sequence>MERDDRWTTATLRGTRLLAPSIREFTLVPDDGATAYPTGAHLCVRLDIGGRPALRHYSLVGAGPRDGAWRIAVQLAAEGRGGSRAMWALEPGARLPISHPRSHFELAAGAAEVLLLAGGIGVTPLVGMAEALARRGARVRMVYAGRSHASMAYLDELAALLGPALTVRAEDEDGRPDLDAIFAGLAPDAEAYVCGPIGLLTAARRAWAAAGRPAARLVFETFGSSGQAAASDFLVRIPRVGREVIVPAGASMLEALEAAGVGVLSDCRRGECGLCALDVLAVEGRVDHCDVFFSERQHLENRRICACVSRVAGGAITIDPPWRGDGRLTPGAEGKGA</sequence>
<dbReference type="Pfam" id="PF00175">
    <property type="entry name" value="NAD_binding_1"/>
    <property type="match status" value="1"/>
</dbReference>
<dbReference type="SUPFAM" id="SSF63380">
    <property type="entry name" value="Riboflavin synthase domain-like"/>
    <property type="match status" value="1"/>
</dbReference>
<dbReference type="Gene3D" id="2.40.30.10">
    <property type="entry name" value="Translation factors"/>
    <property type="match status" value="1"/>
</dbReference>
<keyword evidence="3" id="KW-0808">Transferase</keyword>
<dbReference type="InterPro" id="IPR001041">
    <property type="entry name" value="2Fe-2S_ferredoxin-type"/>
</dbReference>
<dbReference type="InterPro" id="IPR001433">
    <property type="entry name" value="OxRdtase_FAD/NAD-bd"/>
</dbReference>
<organism evidence="3 4">
    <name type="scientific">Roseococcus suduntuyensis</name>
    <dbReference type="NCBI Taxonomy" id="455361"/>
    <lineage>
        <taxon>Bacteria</taxon>
        <taxon>Pseudomonadati</taxon>
        <taxon>Pseudomonadota</taxon>
        <taxon>Alphaproteobacteria</taxon>
        <taxon>Acetobacterales</taxon>
        <taxon>Roseomonadaceae</taxon>
        <taxon>Roseococcus</taxon>
    </lineage>
</organism>
<feature type="domain" description="FAD-binding FR-type" evidence="2">
    <location>
        <begin position="5"/>
        <end position="107"/>
    </location>
</feature>
<dbReference type="GO" id="GO:0018489">
    <property type="term" value="F:vanillate monooxygenase activity"/>
    <property type="evidence" value="ECO:0007669"/>
    <property type="project" value="UniProtKB-EC"/>
</dbReference>
<dbReference type="EMBL" id="JACIDJ010000006">
    <property type="protein sequence ID" value="MBB3899789.1"/>
    <property type="molecule type" value="Genomic_DNA"/>
</dbReference>
<feature type="domain" description="2Fe-2S ferredoxin-type" evidence="1">
    <location>
        <begin position="231"/>
        <end position="324"/>
    </location>
</feature>
<dbReference type="InterPro" id="IPR008333">
    <property type="entry name" value="Cbr1-like_FAD-bd_dom"/>
</dbReference>
<dbReference type="GO" id="GO:0051537">
    <property type="term" value="F:2 iron, 2 sulfur cluster binding"/>
    <property type="evidence" value="ECO:0007669"/>
    <property type="project" value="InterPro"/>
</dbReference>
<dbReference type="PRINTS" id="PR00409">
    <property type="entry name" value="PHDIOXRDTASE"/>
</dbReference>
<accession>A0A840ADU6</accession>
<dbReference type="Proteomes" id="UP000553193">
    <property type="component" value="Unassembled WGS sequence"/>
</dbReference>